<keyword evidence="2" id="KW-1185">Reference proteome</keyword>
<evidence type="ECO:0000313" key="1">
    <source>
        <dbReference type="EMBL" id="RKS42754.1"/>
    </source>
</evidence>
<accession>A0A495NWG4</accession>
<evidence type="ECO:0000313" key="2">
    <source>
        <dbReference type="Proteomes" id="UP000276282"/>
    </source>
</evidence>
<dbReference type="RefSeq" id="WP_121346829.1">
    <property type="nucleotide sequence ID" value="NZ_RBLG01000006.1"/>
</dbReference>
<dbReference type="Proteomes" id="UP000276282">
    <property type="component" value="Unassembled WGS sequence"/>
</dbReference>
<gene>
    <name evidence="1" type="ORF">BC962_3041</name>
</gene>
<dbReference type="OrthoDB" id="8367156at2"/>
<proteinExistence type="predicted"/>
<name>A0A495NWG4_9FLAO</name>
<sequence length="182" mass="21082">MTQLSSSVNDDQLTLLITNSDKIQIADFILERFSERYIIPIKNLNKNEKHGFSIMAISCLMIESLESFKNGWETSKNRSEAAFKSFFNSEPEFSDFRSCSSDFYKNVRCGILHQSETTNGWKIRRDGELLKNSNKTINASRFLIQLKKVLISYTETLKTSEWDSADWDNLRRKLRVLISNCG</sequence>
<dbReference type="AlphaFoldDB" id="A0A495NWG4"/>
<protein>
    <submittedName>
        <fullName evidence="1">Uncharacterized protein</fullName>
    </submittedName>
</protein>
<dbReference type="EMBL" id="RBLG01000006">
    <property type="protein sequence ID" value="RKS42754.1"/>
    <property type="molecule type" value="Genomic_DNA"/>
</dbReference>
<comment type="caution">
    <text evidence="1">The sequence shown here is derived from an EMBL/GenBank/DDBJ whole genome shotgun (WGS) entry which is preliminary data.</text>
</comment>
<reference evidence="1 2" key="1">
    <citation type="submission" date="2018-10" db="EMBL/GenBank/DDBJ databases">
        <title>Genomic Encyclopedia of Archaeal and Bacterial Type Strains, Phase II (KMG-II): from individual species to whole genera.</title>
        <authorList>
            <person name="Goeker M."/>
        </authorList>
    </citation>
    <scope>NUCLEOTIDE SEQUENCE [LARGE SCALE GENOMIC DNA]</scope>
    <source>
        <strain evidence="1 2">DSM 19839</strain>
    </source>
</reference>
<organism evidence="1 2">
    <name type="scientific">Gillisia mitskevichiae</name>
    <dbReference type="NCBI Taxonomy" id="270921"/>
    <lineage>
        <taxon>Bacteria</taxon>
        <taxon>Pseudomonadati</taxon>
        <taxon>Bacteroidota</taxon>
        <taxon>Flavobacteriia</taxon>
        <taxon>Flavobacteriales</taxon>
        <taxon>Flavobacteriaceae</taxon>
        <taxon>Gillisia</taxon>
    </lineage>
</organism>